<proteinExistence type="predicted"/>
<evidence type="ECO:0000256" key="8">
    <source>
        <dbReference type="ARBA" id="ARBA00022692"/>
    </source>
</evidence>
<reference evidence="22" key="2">
    <citation type="submission" date="2018-05" db="EMBL/GenBank/DDBJ databases">
        <title>OpunRS2 (Oryza punctata Reference Sequence Version 2).</title>
        <authorList>
            <person name="Zhang J."/>
            <person name="Kudrna D."/>
            <person name="Lee S."/>
            <person name="Talag J."/>
            <person name="Welchert J."/>
            <person name="Wing R.A."/>
        </authorList>
    </citation>
    <scope>NUCLEOTIDE SEQUENCE [LARGE SCALE GENOMIC DNA]</scope>
</reference>
<evidence type="ECO:0000256" key="3">
    <source>
        <dbReference type="ARBA" id="ARBA00022475"/>
    </source>
</evidence>
<evidence type="ECO:0000256" key="19">
    <source>
        <dbReference type="ARBA" id="ARBA00048679"/>
    </source>
</evidence>
<comment type="catalytic activity">
    <reaction evidence="19">
        <text>L-seryl-[protein] + ATP = O-phospho-L-seryl-[protein] + ADP + H(+)</text>
        <dbReference type="Rhea" id="RHEA:17989"/>
        <dbReference type="Rhea" id="RHEA-COMP:9863"/>
        <dbReference type="Rhea" id="RHEA-COMP:11604"/>
        <dbReference type="ChEBI" id="CHEBI:15378"/>
        <dbReference type="ChEBI" id="CHEBI:29999"/>
        <dbReference type="ChEBI" id="CHEBI:30616"/>
        <dbReference type="ChEBI" id="CHEBI:83421"/>
        <dbReference type="ChEBI" id="CHEBI:456216"/>
        <dbReference type="EC" id="2.7.11.1"/>
    </reaction>
</comment>
<evidence type="ECO:0000256" key="14">
    <source>
        <dbReference type="ARBA" id="ARBA00022989"/>
    </source>
</evidence>
<dbReference type="PANTHER" id="PTHR27008:SF588">
    <property type="entry name" value="RECEPTOR KINASE-LIKE PROTEIN XA21"/>
    <property type="match status" value="1"/>
</dbReference>
<dbReference type="EnsemblPlants" id="OPUNC11G14360.1">
    <property type="protein sequence ID" value="OPUNC11G14360.1"/>
    <property type="gene ID" value="OPUNC11G14360"/>
</dbReference>
<keyword evidence="4" id="KW-0723">Serine/threonine-protein kinase</keyword>
<dbReference type="Pfam" id="PF00560">
    <property type="entry name" value="LRR_1"/>
    <property type="match status" value="1"/>
</dbReference>
<evidence type="ECO:0000256" key="4">
    <source>
        <dbReference type="ARBA" id="ARBA00022527"/>
    </source>
</evidence>
<keyword evidence="14 20" id="KW-1133">Transmembrane helix</keyword>
<protein>
    <recommendedName>
        <fullName evidence="2">non-specific serine/threonine protein kinase</fullName>
        <ecNumber evidence="2">2.7.11.1</ecNumber>
    </recommendedName>
</protein>
<dbReference type="Pfam" id="PF00069">
    <property type="entry name" value="Pkinase"/>
    <property type="match status" value="1"/>
</dbReference>
<dbReference type="FunFam" id="1.10.510.10:FF:000358">
    <property type="entry name" value="Putative leucine-rich repeat receptor-like serine/threonine-protein kinase"/>
    <property type="match status" value="1"/>
</dbReference>
<evidence type="ECO:0000256" key="10">
    <source>
        <dbReference type="ARBA" id="ARBA00022737"/>
    </source>
</evidence>
<comment type="subcellular location">
    <subcellularLocation>
        <location evidence="1">Cell membrane</location>
        <topology evidence="1">Single-pass membrane protein</topology>
    </subcellularLocation>
</comment>
<dbReference type="PROSITE" id="PS51450">
    <property type="entry name" value="LRR"/>
    <property type="match status" value="1"/>
</dbReference>
<evidence type="ECO:0000256" key="2">
    <source>
        <dbReference type="ARBA" id="ARBA00012513"/>
    </source>
</evidence>
<dbReference type="SUPFAM" id="SSF56112">
    <property type="entry name" value="Protein kinase-like (PK-like)"/>
    <property type="match status" value="1"/>
</dbReference>
<evidence type="ECO:0000256" key="20">
    <source>
        <dbReference type="SAM" id="Phobius"/>
    </source>
</evidence>
<evidence type="ECO:0000259" key="21">
    <source>
        <dbReference type="PROSITE" id="PS50011"/>
    </source>
</evidence>
<dbReference type="SUPFAM" id="SSF52058">
    <property type="entry name" value="L domain-like"/>
    <property type="match status" value="1"/>
</dbReference>
<dbReference type="AlphaFoldDB" id="A0A0E0MGF9"/>
<feature type="domain" description="Protein kinase" evidence="21">
    <location>
        <begin position="62"/>
        <end position="411"/>
    </location>
</feature>
<dbReference type="GO" id="GO:0005524">
    <property type="term" value="F:ATP binding"/>
    <property type="evidence" value="ECO:0007669"/>
    <property type="project" value="UniProtKB-KW"/>
</dbReference>
<evidence type="ECO:0000256" key="7">
    <source>
        <dbReference type="ARBA" id="ARBA00022679"/>
    </source>
</evidence>
<reference evidence="22" key="1">
    <citation type="submission" date="2015-04" db="UniProtKB">
        <authorList>
            <consortium name="EnsemblPlants"/>
        </authorList>
    </citation>
    <scope>IDENTIFICATION</scope>
</reference>
<evidence type="ECO:0000256" key="18">
    <source>
        <dbReference type="ARBA" id="ARBA00047899"/>
    </source>
</evidence>
<dbReference type="PROSITE" id="PS50011">
    <property type="entry name" value="PROTEIN_KINASE_DOM"/>
    <property type="match status" value="1"/>
</dbReference>
<keyword evidence="8 20" id="KW-0812">Transmembrane</keyword>
<evidence type="ECO:0000256" key="1">
    <source>
        <dbReference type="ARBA" id="ARBA00004162"/>
    </source>
</evidence>
<sequence length="411" mass="44322">MLLWKVKSTQSGGIAWEIHETSIGGAYWESQGLENLDLSNNNLSGKIPKLLGNLSMLYYLNLSFNNLVGQVPTFGVFANATAISIQGNDKLCGGMPHMHLPPCSSQLPKNKHTLVVIPIVLSLVATVVALALLYMLLIRCKKSRTETSSTTSMQGHPLISYSQLYQFVGLWGVWICVQGELDGRSSESANLVAVKGHSRVPQPNAKHSETCYTGTLVTVLLDVAYALDYHHCHGPAPVVHCDIKSSNVLLDADMVAHVGDFGLARILVEGNSFLQESSSSLGFRGTIGYAAPEYGAGNTSSTHGDIDSYGMLVLETVTGERPTDSKFMHGLREYVELGLHDGVADTVDTRLSLGLGNELHTAADGSSHKGRTDFLVSSLRLGFSCSQEMPSNRMSTGDIIKELSAIRQSLL</sequence>
<dbReference type="STRING" id="4537.A0A0E0MGF9"/>
<dbReference type="Gene3D" id="3.80.10.10">
    <property type="entry name" value="Ribonuclease Inhibitor"/>
    <property type="match status" value="1"/>
</dbReference>
<evidence type="ECO:0000256" key="6">
    <source>
        <dbReference type="ARBA" id="ARBA00022614"/>
    </source>
</evidence>
<keyword evidence="13" id="KW-0067">ATP-binding</keyword>
<name>A0A0E0MGF9_ORYPU</name>
<evidence type="ECO:0000256" key="9">
    <source>
        <dbReference type="ARBA" id="ARBA00022729"/>
    </source>
</evidence>
<keyword evidence="23" id="KW-1185">Reference proteome</keyword>
<dbReference type="Gene3D" id="1.10.510.10">
    <property type="entry name" value="Transferase(Phosphotransferase) domain 1"/>
    <property type="match status" value="1"/>
</dbReference>
<dbReference type="SMART" id="SM00220">
    <property type="entry name" value="S_TKc"/>
    <property type="match status" value="1"/>
</dbReference>
<dbReference type="InterPro" id="IPR032675">
    <property type="entry name" value="LRR_dom_sf"/>
</dbReference>
<keyword evidence="6" id="KW-0433">Leucine-rich repeat</keyword>
<organism evidence="22">
    <name type="scientific">Oryza punctata</name>
    <name type="common">Red rice</name>
    <dbReference type="NCBI Taxonomy" id="4537"/>
    <lineage>
        <taxon>Eukaryota</taxon>
        <taxon>Viridiplantae</taxon>
        <taxon>Streptophyta</taxon>
        <taxon>Embryophyta</taxon>
        <taxon>Tracheophyta</taxon>
        <taxon>Spermatophyta</taxon>
        <taxon>Magnoliopsida</taxon>
        <taxon>Liliopsida</taxon>
        <taxon>Poales</taxon>
        <taxon>Poaceae</taxon>
        <taxon>BOP clade</taxon>
        <taxon>Oryzoideae</taxon>
        <taxon>Oryzeae</taxon>
        <taxon>Oryzinae</taxon>
        <taxon>Oryza</taxon>
    </lineage>
</organism>
<keyword evidence="10" id="KW-0677">Repeat</keyword>
<comment type="catalytic activity">
    <reaction evidence="18">
        <text>L-threonyl-[protein] + ATP = O-phospho-L-threonyl-[protein] + ADP + H(+)</text>
        <dbReference type="Rhea" id="RHEA:46608"/>
        <dbReference type="Rhea" id="RHEA-COMP:11060"/>
        <dbReference type="Rhea" id="RHEA-COMP:11605"/>
        <dbReference type="ChEBI" id="CHEBI:15378"/>
        <dbReference type="ChEBI" id="CHEBI:30013"/>
        <dbReference type="ChEBI" id="CHEBI:30616"/>
        <dbReference type="ChEBI" id="CHEBI:61977"/>
        <dbReference type="ChEBI" id="CHEBI:456216"/>
        <dbReference type="EC" id="2.7.11.1"/>
    </reaction>
</comment>
<evidence type="ECO:0000256" key="17">
    <source>
        <dbReference type="ARBA" id="ARBA00023180"/>
    </source>
</evidence>
<dbReference type="InterPro" id="IPR051809">
    <property type="entry name" value="Plant_receptor-like_S/T_kinase"/>
</dbReference>
<dbReference type="EC" id="2.7.11.1" evidence="2"/>
<accession>A0A0E0MGF9</accession>
<evidence type="ECO:0000256" key="15">
    <source>
        <dbReference type="ARBA" id="ARBA00023136"/>
    </source>
</evidence>
<dbReference type="InterPro" id="IPR001611">
    <property type="entry name" value="Leu-rich_rpt"/>
</dbReference>
<evidence type="ECO:0000313" key="22">
    <source>
        <dbReference type="EnsemblPlants" id="OPUNC11G14360.1"/>
    </source>
</evidence>
<keyword evidence="17" id="KW-0325">Glycoprotein</keyword>
<dbReference type="GO" id="GO:0004674">
    <property type="term" value="F:protein serine/threonine kinase activity"/>
    <property type="evidence" value="ECO:0007669"/>
    <property type="project" value="UniProtKB-KW"/>
</dbReference>
<evidence type="ECO:0000256" key="11">
    <source>
        <dbReference type="ARBA" id="ARBA00022741"/>
    </source>
</evidence>
<evidence type="ECO:0000256" key="12">
    <source>
        <dbReference type="ARBA" id="ARBA00022777"/>
    </source>
</evidence>
<dbReference type="Gramene" id="OPUNC11G14360.1">
    <property type="protein sequence ID" value="OPUNC11G14360.1"/>
    <property type="gene ID" value="OPUNC11G14360"/>
</dbReference>
<dbReference type="PRINTS" id="PR00019">
    <property type="entry name" value="LEURICHRPT"/>
</dbReference>
<dbReference type="OMA" id="WEIHETS"/>
<keyword evidence="5" id="KW-0597">Phosphoprotein</keyword>
<keyword evidence="15 20" id="KW-0472">Membrane</keyword>
<feature type="transmembrane region" description="Helical" evidence="20">
    <location>
        <begin position="114"/>
        <end position="137"/>
    </location>
</feature>
<evidence type="ECO:0000256" key="5">
    <source>
        <dbReference type="ARBA" id="ARBA00022553"/>
    </source>
</evidence>
<keyword evidence="3" id="KW-1003">Cell membrane</keyword>
<dbReference type="PANTHER" id="PTHR27008">
    <property type="entry name" value="OS04G0122200 PROTEIN"/>
    <property type="match status" value="1"/>
</dbReference>
<dbReference type="GO" id="GO:0005886">
    <property type="term" value="C:plasma membrane"/>
    <property type="evidence" value="ECO:0007669"/>
    <property type="project" value="UniProtKB-SubCell"/>
</dbReference>
<dbReference type="InterPro" id="IPR000719">
    <property type="entry name" value="Prot_kinase_dom"/>
</dbReference>
<dbReference type="PROSITE" id="PS00108">
    <property type="entry name" value="PROTEIN_KINASE_ST"/>
    <property type="match status" value="1"/>
</dbReference>
<keyword evidence="9" id="KW-0732">Signal</keyword>
<keyword evidence="16" id="KW-0675">Receptor</keyword>
<dbReference type="Proteomes" id="UP000026962">
    <property type="component" value="Chromosome 11"/>
</dbReference>
<dbReference type="InterPro" id="IPR008271">
    <property type="entry name" value="Ser/Thr_kinase_AS"/>
</dbReference>
<keyword evidence="11" id="KW-0547">Nucleotide-binding</keyword>
<dbReference type="InterPro" id="IPR011009">
    <property type="entry name" value="Kinase-like_dom_sf"/>
</dbReference>
<evidence type="ECO:0000313" key="23">
    <source>
        <dbReference type="Proteomes" id="UP000026962"/>
    </source>
</evidence>
<keyword evidence="7" id="KW-0808">Transferase</keyword>
<dbReference type="HOGENOM" id="CLU_000288_92_6_1"/>
<keyword evidence="12" id="KW-0418">Kinase</keyword>
<evidence type="ECO:0000256" key="13">
    <source>
        <dbReference type="ARBA" id="ARBA00022840"/>
    </source>
</evidence>
<evidence type="ECO:0000256" key="16">
    <source>
        <dbReference type="ARBA" id="ARBA00023170"/>
    </source>
</evidence>